<evidence type="ECO:0000256" key="8">
    <source>
        <dbReference type="SAM" id="Phobius"/>
    </source>
</evidence>
<keyword evidence="5" id="KW-0769">Symport</keyword>
<dbReference type="PANTHER" id="PTHR42865:SF7">
    <property type="entry name" value="PROTON_GLUTAMATE-ASPARTATE SYMPORTER"/>
    <property type="match status" value="1"/>
</dbReference>
<dbReference type="GO" id="GO:0015293">
    <property type="term" value="F:symporter activity"/>
    <property type="evidence" value="ECO:0007669"/>
    <property type="project" value="UniProtKB-KW"/>
</dbReference>
<dbReference type="RefSeq" id="WP_023398364.1">
    <property type="nucleotide sequence ID" value="NZ_AUSV01000020.1"/>
</dbReference>
<dbReference type="PATRIC" id="fig|1353533.3.peg.1421"/>
<comment type="caution">
    <text evidence="9">The sequence shown here is derived from an EMBL/GenBank/DDBJ whole genome shotgun (WGS) entry which is preliminary data.</text>
</comment>
<organism evidence="9 10">
    <name type="scientific">Pseudoalteromonas luteoviolacea (strain 2ta16)</name>
    <dbReference type="NCBI Taxonomy" id="1353533"/>
    <lineage>
        <taxon>Bacteria</taxon>
        <taxon>Pseudomonadati</taxon>
        <taxon>Pseudomonadota</taxon>
        <taxon>Gammaproteobacteria</taxon>
        <taxon>Alteromonadales</taxon>
        <taxon>Pseudoalteromonadaceae</taxon>
        <taxon>Pseudoalteromonas</taxon>
    </lineage>
</organism>
<evidence type="ECO:0000256" key="1">
    <source>
        <dbReference type="ARBA" id="ARBA00004651"/>
    </source>
</evidence>
<dbReference type="PRINTS" id="PR00173">
    <property type="entry name" value="EDTRNSPORT"/>
</dbReference>
<dbReference type="EMBL" id="AUSV01000020">
    <property type="protein sequence ID" value="ESP94239.1"/>
    <property type="molecule type" value="Genomic_DNA"/>
</dbReference>
<evidence type="ECO:0000256" key="4">
    <source>
        <dbReference type="ARBA" id="ARBA00022692"/>
    </source>
</evidence>
<reference evidence="10" key="1">
    <citation type="journal article" date="2014" name="Nat. Chem. Biol.">
        <title>Biosynthesis of polybrominated aromatic organic compounds by marine bacteria.</title>
        <authorList>
            <person name="Agarwal V."/>
            <person name="El Gamal A.A."/>
            <person name="Yamanaka K."/>
            <person name="Poth D."/>
            <person name="Kersten R.D."/>
            <person name="Schorn M."/>
            <person name="Allen E.E."/>
            <person name="Moore B.S."/>
        </authorList>
    </citation>
    <scope>NUCLEOTIDE SEQUENCE [LARGE SCALE GENOMIC DNA]</scope>
    <source>
        <strain evidence="10">2ta16</strain>
    </source>
</reference>
<evidence type="ECO:0000256" key="3">
    <source>
        <dbReference type="ARBA" id="ARBA00022475"/>
    </source>
</evidence>
<gene>
    <name evidence="9" type="ORF">PL2TA16_02376</name>
</gene>
<accession>V4I1X3</accession>
<sequence length="444" mass="46845">MTDNNKFSLTTRIMIAMIAGIGVGIIFQQILAGEPEFLIPLGFVDFPLRGFFVDGLFHVGGQIFIASLKMLVVPLVFISLVCGTCSLSDPKKLGRLGGKSILLYLTTTAIAITVAISLALLVSPGAGIDMPTTSSFDAKEAPTLAQVIIGMFPTNPIDAMASGNMLQVIVFALLFGIAMALSGEPGKRIAAVFDDLNTVILKLVTLLMNLAPYGVFCLMAKLFTDIKMGLIVELGKYFLVVVAALFFHALVNYTILLKVLTGLNPVTFLTKMKDACMFAFSTSSSSATMPVTLETATKKLGANNTVASFTVPLGATINMDGTAIMQGVATVFIAQVFAVDLTLSDYLMVILTATLASVGTAGVPGVGLIMLAMVLNQVGLPVEGIAIIMGVDRLLDMTRTAVNVTGDCMVTCVVAKSEGELNHDVFNDPDAAKDLEENLTTSKV</sequence>
<dbReference type="Proteomes" id="UP000017820">
    <property type="component" value="Unassembled WGS sequence"/>
</dbReference>
<evidence type="ECO:0000256" key="2">
    <source>
        <dbReference type="ARBA" id="ARBA00022448"/>
    </source>
</evidence>
<comment type="subcellular location">
    <subcellularLocation>
        <location evidence="1">Cell membrane</location>
        <topology evidence="1">Multi-pass membrane protein</topology>
    </subcellularLocation>
</comment>
<feature type="transmembrane region" description="Helical" evidence="8">
    <location>
        <begin position="101"/>
        <end position="122"/>
    </location>
</feature>
<evidence type="ECO:0000256" key="6">
    <source>
        <dbReference type="ARBA" id="ARBA00022989"/>
    </source>
</evidence>
<feature type="transmembrane region" description="Helical" evidence="8">
    <location>
        <begin position="165"/>
        <end position="183"/>
    </location>
</feature>
<dbReference type="InterPro" id="IPR036458">
    <property type="entry name" value="Na:dicarbo_symporter_sf"/>
</dbReference>
<protein>
    <submittedName>
        <fullName evidence="9">Na+/H+-dicarboxylate symporter</fullName>
    </submittedName>
</protein>
<dbReference type="GO" id="GO:0005886">
    <property type="term" value="C:plasma membrane"/>
    <property type="evidence" value="ECO:0007669"/>
    <property type="project" value="UniProtKB-SubCell"/>
</dbReference>
<evidence type="ECO:0000256" key="5">
    <source>
        <dbReference type="ARBA" id="ARBA00022847"/>
    </source>
</evidence>
<evidence type="ECO:0000313" key="10">
    <source>
        <dbReference type="Proteomes" id="UP000017820"/>
    </source>
</evidence>
<evidence type="ECO:0000256" key="7">
    <source>
        <dbReference type="ARBA" id="ARBA00023136"/>
    </source>
</evidence>
<keyword evidence="3" id="KW-1003">Cell membrane</keyword>
<evidence type="ECO:0000313" key="9">
    <source>
        <dbReference type="EMBL" id="ESP94239.1"/>
    </source>
</evidence>
<dbReference type="PANTHER" id="PTHR42865">
    <property type="entry name" value="PROTON/GLUTAMATE-ASPARTATE SYMPORTER"/>
    <property type="match status" value="1"/>
</dbReference>
<feature type="transmembrane region" description="Helical" evidence="8">
    <location>
        <begin position="12"/>
        <end position="31"/>
    </location>
</feature>
<dbReference type="FunFam" id="1.10.3860.10:FF:000001">
    <property type="entry name" value="C4-dicarboxylate transport protein"/>
    <property type="match status" value="1"/>
</dbReference>
<dbReference type="SUPFAM" id="SSF118215">
    <property type="entry name" value="Proton glutamate symport protein"/>
    <property type="match status" value="1"/>
</dbReference>
<keyword evidence="7 8" id="KW-0472">Membrane</keyword>
<dbReference type="AlphaFoldDB" id="V4I1X3"/>
<feature type="transmembrane region" description="Helical" evidence="8">
    <location>
        <begin position="236"/>
        <end position="256"/>
    </location>
</feature>
<dbReference type="GO" id="GO:0006835">
    <property type="term" value="P:dicarboxylic acid transport"/>
    <property type="evidence" value="ECO:0007669"/>
    <property type="project" value="TreeGrafter"/>
</dbReference>
<dbReference type="InterPro" id="IPR001991">
    <property type="entry name" value="Na-dicarboxylate_symporter"/>
</dbReference>
<feature type="transmembrane region" description="Helical" evidence="8">
    <location>
        <begin position="203"/>
        <end position="224"/>
    </location>
</feature>
<keyword evidence="4 8" id="KW-0812">Transmembrane</keyword>
<dbReference type="Gene3D" id="1.10.3860.10">
    <property type="entry name" value="Sodium:dicarboxylate symporter"/>
    <property type="match status" value="1"/>
</dbReference>
<dbReference type="Pfam" id="PF00375">
    <property type="entry name" value="SDF"/>
    <property type="match status" value="1"/>
</dbReference>
<keyword evidence="6 8" id="KW-1133">Transmembrane helix</keyword>
<keyword evidence="2" id="KW-0813">Transport</keyword>
<name>V4I1X3_PSEL2</name>
<proteinExistence type="predicted"/>